<comment type="caution">
    <text evidence="1">The sequence shown here is derived from an EMBL/GenBank/DDBJ whole genome shotgun (WGS) entry which is preliminary data.</text>
</comment>
<protein>
    <submittedName>
        <fullName evidence="1">Uncharacterized protein</fullName>
    </submittedName>
</protein>
<dbReference type="EMBL" id="LAZR01037351">
    <property type="protein sequence ID" value="KKL22432.1"/>
    <property type="molecule type" value="Genomic_DNA"/>
</dbReference>
<proteinExistence type="predicted"/>
<name>A0A0F9C7Z8_9ZZZZ</name>
<gene>
    <name evidence="1" type="ORF">LCGC14_2435490</name>
</gene>
<dbReference type="SUPFAM" id="SSF64288">
    <property type="entry name" value="Chorismate lyase-like"/>
    <property type="match status" value="1"/>
</dbReference>
<reference evidence="1" key="1">
    <citation type="journal article" date="2015" name="Nature">
        <title>Complex archaea that bridge the gap between prokaryotes and eukaryotes.</title>
        <authorList>
            <person name="Spang A."/>
            <person name="Saw J.H."/>
            <person name="Jorgensen S.L."/>
            <person name="Zaremba-Niedzwiedzka K."/>
            <person name="Martijn J."/>
            <person name="Lind A.E."/>
            <person name="van Eijk R."/>
            <person name="Schleper C."/>
            <person name="Guy L."/>
            <person name="Ettema T.J."/>
        </authorList>
    </citation>
    <scope>NUCLEOTIDE SEQUENCE</scope>
</reference>
<organism evidence="1">
    <name type="scientific">marine sediment metagenome</name>
    <dbReference type="NCBI Taxonomy" id="412755"/>
    <lineage>
        <taxon>unclassified sequences</taxon>
        <taxon>metagenomes</taxon>
        <taxon>ecological metagenomes</taxon>
    </lineage>
</organism>
<dbReference type="InterPro" id="IPR028978">
    <property type="entry name" value="Chorismate_lyase_/UTRA_dom_sf"/>
</dbReference>
<accession>A0A0F9C7Z8</accession>
<sequence>MAEELEIQGALDRLAQYNLNPIERLLAGHTGTVQLLLSLWFNTEVTVLVERQQEYDVKVIKRQGALMADYLRNGERLAVCGVLSYIDVPKCSESVVHLVRAQELGLGQIAVLLGIPTVRSLTDLEVDDRRIQRTYIMEGPGLHYTITEAFPRELFQGVFCWPEAAAKMAISSSIPRNRPRE</sequence>
<dbReference type="Gene3D" id="3.40.1410.10">
    <property type="entry name" value="Chorismate lyase-like"/>
    <property type="match status" value="1"/>
</dbReference>
<dbReference type="AlphaFoldDB" id="A0A0F9C7Z8"/>
<evidence type="ECO:0000313" key="1">
    <source>
        <dbReference type="EMBL" id="KKL22432.1"/>
    </source>
</evidence>